<feature type="chain" id="PRO_5014621219" evidence="1">
    <location>
        <begin position="27"/>
        <end position="44"/>
    </location>
</feature>
<organism evidence="2">
    <name type="scientific">Fagus sylvatica</name>
    <name type="common">Beechnut</name>
    <dbReference type="NCBI Taxonomy" id="28930"/>
    <lineage>
        <taxon>Eukaryota</taxon>
        <taxon>Viridiplantae</taxon>
        <taxon>Streptophyta</taxon>
        <taxon>Embryophyta</taxon>
        <taxon>Tracheophyta</taxon>
        <taxon>Spermatophyta</taxon>
        <taxon>Magnoliopsida</taxon>
        <taxon>eudicotyledons</taxon>
        <taxon>Gunneridae</taxon>
        <taxon>Pentapetalae</taxon>
        <taxon>rosids</taxon>
        <taxon>fabids</taxon>
        <taxon>Fagales</taxon>
        <taxon>Fagaceae</taxon>
        <taxon>Fagus</taxon>
    </lineage>
</organism>
<sequence>MPLCVCVPCAMRCVALSLPAWRWLAAAPPLVFCADGPVVTGSSG</sequence>
<dbReference type="EMBL" id="OIVN01003101">
    <property type="protein sequence ID" value="SPD08791.1"/>
    <property type="molecule type" value="Genomic_DNA"/>
</dbReference>
<gene>
    <name evidence="2" type="ORF">FSB_LOCUS36673</name>
</gene>
<keyword evidence="1" id="KW-0732">Signal</keyword>
<feature type="signal peptide" evidence="1">
    <location>
        <begin position="1"/>
        <end position="26"/>
    </location>
</feature>
<evidence type="ECO:0000256" key="1">
    <source>
        <dbReference type="SAM" id="SignalP"/>
    </source>
</evidence>
<evidence type="ECO:0000313" key="2">
    <source>
        <dbReference type="EMBL" id="SPD08791.1"/>
    </source>
</evidence>
<accession>A0A2N9HAW7</accession>
<dbReference type="AlphaFoldDB" id="A0A2N9HAW7"/>
<name>A0A2N9HAW7_FAGSY</name>
<protein>
    <submittedName>
        <fullName evidence="2">Uncharacterized protein</fullName>
    </submittedName>
</protein>
<proteinExistence type="predicted"/>
<reference evidence="2" key="1">
    <citation type="submission" date="2018-02" db="EMBL/GenBank/DDBJ databases">
        <authorList>
            <person name="Cohen D.B."/>
            <person name="Kent A.D."/>
        </authorList>
    </citation>
    <scope>NUCLEOTIDE SEQUENCE</scope>
</reference>